<gene>
    <name evidence="10" type="ORF">RDWZM_005093</name>
</gene>
<evidence type="ECO:0000313" key="10">
    <source>
        <dbReference type="EMBL" id="KAJ6219281.1"/>
    </source>
</evidence>
<evidence type="ECO:0000256" key="3">
    <source>
        <dbReference type="ARBA" id="ARBA00022741"/>
    </source>
</evidence>
<evidence type="ECO:0000256" key="7">
    <source>
        <dbReference type="SAM" id="Phobius"/>
    </source>
</evidence>
<keyword evidence="2 7" id="KW-0812">Transmembrane</keyword>
<dbReference type="PANTHER" id="PTHR43038:SF3">
    <property type="entry name" value="ABC TRANSPORTER G FAMILY MEMBER 20 ISOFORM X1"/>
    <property type="match status" value="1"/>
</dbReference>
<keyword evidence="6 7" id="KW-0472">Membrane</keyword>
<dbReference type="PANTHER" id="PTHR43038">
    <property type="entry name" value="ATP-BINDING CASSETTE, SUB-FAMILY H, MEMBER 1"/>
    <property type="match status" value="1"/>
</dbReference>
<dbReference type="PROSITE" id="PS50893">
    <property type="entry name" value="ABC_TRANSPORTER_2"/>
    <property type="match status" value="1"/>
</dbReference>
<evidence type="ECO:0000256" key="2">
    <source>
        <dbReference type="ARBA" id="ARBA00022692"/>
    </source>
</evidence>
<dbReference type="Pfam" id="PF00005">
    <property type="entry name" value="ABC_tran"/>
    <property type="match status" value="1"/>
</dbReference>
<feature type="transmembrane region" description="Helical" evidence="7">
    <location>
        <begin position="597"/>
        <end position="617"/>
    </location>
</feature>
<keyword evidence="3" id="KW-0547">Nucleotide-binding</keyword>
<evidence type="ECO:0000256" key="6">
    <source>
        <dbReference type="ARBA" id="ARBA00023136"/>
    </source>
</evidence>
<dbReference type="GO" id="GO:0005524">
    <property type="term" value="F:ATP binding"/>
    <property type="evidence" value="ECO:0007669"/>
    <property type="project" value="UniProtKB-KW"/>
</dbReference>
<comment type="caution">
    <text evidence="10">The sequence shown here is derived from an EMBL/GenBank/DDBJ whole genome shotgun (WGS) entry which is preliminary data.</text>
</comment>
<evidence type="ECO:0000256" key="4">
    <source>
        <dbReference type="ARBA" id="ARBA00022840"/>
    </source>
</evidence>
<dbReference type="SUPFAM" id="SSF52540">
    <property type="entry name" value="P-loop containing nucleoside triphosphate hydrolases"/>
    <property type="match status" value="1"/>
</dbReference>
<dbReference type="Gene3D" id="3.40.50.300">
    <property type="entry name" value="P-loop containing nucleotide triphosphate hydrolases"/>
    <property type="match status" value="1"/>
</dbReference>
<feature type="transmembrane region" description="Helical" evidence="7">
    <location>
        <begin position="569"/>
        <end position="590"/>
    </location>
</feature>
<dbReference type="SMART" id="SM00382">
    <property type="entry name" value="AAA"/>
    <property type="match status" value="1"/>
</dbReference>
<sequence length="680" mass="78020">MAPAIKVDNVNFSYGKNSILRNYCSRIYYGQIYSLLGPSGGGKTTLLKLLLGRLNVQNGSISVLGMEPGEANSNISFMPQEIGLCYNFNINQTLRYFKLIYQISNEEFYARRKVLSKLVNLPNGKRLVSQLSGGTQRRLSIAVSLINDPCLVILDEPTVGIDAVLRNQIWEYLVSKSREGMTILIVTHYIEEAANSDRVGMMRNGRLLAEDDPKRLLSLYNEPNLESVFLKLCCVEDRQNEERHHGSNQSSVKNPFSYEQYEGRQYSNSINNNNSGSSNNNNNVFIIEDLDDNQSRNSRTPSTKSSFFISYQMLKVKLWILFTLVYPTQALIYCLAVSRGVVELKAAVFDEENEPGYGEEFIKQLKMVRRYTIQPTRYESLDLAIEAVHNGSMLGALWIPKNYTESLDTRLDEAFAADNETVEGSTIKLFMDNSMYIESLEFFNALVESFQDYSKKIFREQDNYGVDIPIEIEMTKLSENFRFSDYYFPGYFLLFMYISQITVASLTLTQERKDGMFERSLIAGVTHELVFISHIITSCIISIIQILLLDLTAFVWFDYPNNSTFWLQFSFFILLSLNAMSIGFVISSLINNEVACLILVWFITIPQILSSGIFWPLESIDRPLVYLFYLWPLSIPVNTIRHIMLRGWDLSNEYVQYGFLSSGIPMIFFFYAALLIFKHK</sequence>
<dbReference type="AlphaFoldDB" id="A0A9Q0RN66"/>
<feature type="domain" description="ABC transporter" evidence="8">
    <location>
        <begin position="5"/>
        <end position="229"/>
    </location>
</feature>
<dbReference type="PROSITE" id="PS51012">
    <property type="entry name" value="ABC_TM2"/>
    <property type="match status" value="1"/>
</dbReference>
<dbReference type="GO" id="GO:0016887">
    <property type="term" value="F:ATP hydrolysis activity"/>
    <property type="evidence" value="ECO:0007669"/>
    <property type="project" value="InterPro"/>
</dbReference>
<dbReference type="InterPro" id="IPR003439">
    <property type="entry name" value="ABC_transporter-like_ATP-bd"/>
</dbReference>
<protein>
    <submittedName>
        <fullName evidence="10">Uncharacterized protein</fullName>
    </submittedName>
</protein>
<proteinExistence type="predicted"/>
<reference evidence="10" key="1">
    <citation type="submission" date="2022-12" db="EMBL/GenBank/DDBJ databases">
        <title>Genome assemblies of Blomia tropicalis.</title>
        <authorList>
            <person name="Cui Y."/>
        </authorList>
    </citation>
    <scope>NUCLEOTIDE SEQUENCE</scope>
    <source>
        <tissue evidence="10">Adult mites</tissue>
    </source>
</reference>
<dbReference type="EMBL" id="JAPWDV010000002">
    <property type="protein sequence ID" value="KAJ6219281.1"/>
    <property type="molecule type" value="Genomic_DNA"/>
</dbReference>
<feature type="domain" description="ABC transmembrane type-2" evidence="9">
    <location>
        <begin position="444"/>
        <end position="680"/>
    </location>
</feature>
<dbReference type="InterPro" id="IPR027417">
    <property type="entry name" value="P-loop_NTPase"/>
</dbReference>
<comment type="subcellular location">
    <subcellularLocation>
        <location evidence="1">Membrane</location>
        <topology evidence="1">Multi-pass membrane protein</topology>
    </subcellularLocation>
</comment>
<dbReference type="InterPro" id="IPR013525">
    <property type="entry name" value="ABC2_TM"/>
</dbReference>
<dbReference type="OMA" id="MIIVTHY"/>
<dbReference type="Proteomes" id="UP001142055">
    <property type="component" value="Chromosome 2"/>
</dbReference>
<feature type="transmembrane region" description="Helical" evidence="7">
    <location>
        <begin position="654"/>
        <end position="677"/>
    </location>
</feature>
<feature type="transmembrane region" description="Helical" evidence="7">
    <location>
        <begin position="486"/>
        <end position="508"/>
    </location>
</feature>
<accession>A0A9Q0RN66</accession>
<dbReference type="InterPro" id="IPR047817">
    <property type="entry name" value="ABC2_TM_bact-type"/>
</dbReference>
<evidence type="ECO:0000259" key="8">
    <source>
        <dbReference type="PROSITE" id="PS50893"/>
    </source>
</evidence>
<evidence type="ECO:0000259" key="9">
    <source>
        <dbReference type="PROSITE" id="PS51012"/>
    </source>
</evidence>
<dbReference type="Pfam" id="PF12698">
    <property type="entry name" value="ABC2_membrane_3"/>
    <property type="match status" value="1"/>
</dbReference>
<keyword evidence="5 7" id="KW-1133">Transmembrane helix</keyword>
<name>A0A9Q0RN66_BLOTA</name>
<keyword evidence="4" id="KW-0067">ATP-binding</keyword>
<dbReference type="GO" id="GO:0016020">
    <property type="term" value="C:membrane"/>
    <property type="evidence" value="ECO:0007669"/>
    <property type="project" value="UniProtKB-SubCell"/>
</dbReference>
<evidence type="ECO:0000256" key="5">
    <source>
        <dbReference type="ARBA" id="ARBA00022989"/>
    </source>
</evidence>
<evidence type="ECO:0000313" key="11">
    <source>
        <dbReference type="Proteomes" id="UP001142055"/>
    </source>
</evidence>
<feature type="transmembrane region" description="Helical" evidence="7">
    <location>
        <begin position="529"/>
        <end position="557"/>
    </location>
</feature>
<organism evidence="10 11">
    <name type="scientific">Blomia tropicalis</name>
    <name type="common">Mite</name>
    <dbReference type="NCBI Taxonomy" id="40697"/>
    <lineage>
        <taxon>Eukaryota</taxon>
        <taxon>Metazoa</taxon>
        <taxon>Ecdysozoa</taxon>
        <taxon>Arthropoda</taxon>
        <taxon>Chelicerata</taxon>
        <taxon>Arachnida</taxon>
        <taxon>Acari</taxon>
        <taxon>Acariformes</taxon>
        <taxon>Sarcoptiformes</taxon>
        <taxon>Astigmata</taxon>
        <taxon>Glycyphagoidea</taxon>
        <taxon>Echimyopodidae</taxon>
        <taxon>Blomia</taxon>
    </lineage>
</organism>
<evidence type="ECO:0000256" key="1">
    <source>
        <dbReference type="ARBA" id="ARBA00004141"/>
    </source>
</evidence>
<dbReference type="InterPro" id="IPR003593">
    <property type="entry name" value="AAA+_ATPase"/>
</dbReference>
<keyword evidence="11" id="KW-1185">Reference proteome</keyword>
<dbReference type="GO" id="GO:0140359">
    <property type="term" value="F:ABC-type transporter activity"/>
    <property type="evidence" value="ECO:0007669"/>
    <property type="project" value="InterPro"/>
</dbReference>